<organism evidence="1 2">
    <name type="scientific">Liparis tanakae</name>
    <name type="common">Tanaka's snailfish</name>
    <dbReference type="NCBI Taxonomy" id="230148"/>
    <lineage>
        <taxon>Eukaryota</taxon>
        <taxon>Metazoa</taxon>
        <taxon>Chordata</taxon>
        <taxon>Craniata</taxon>
        <taxon>Vertebrata</taxon>
        <taxon>Euteleostomi</taxon>
        <taxon>Actinopterygii</taxon>
        <taxon>Neopterygii</taxon>
        <taxon>Teleostei</taxon>
        <taxon>Neoteleostei</taxon>
        <taxon>Acanthomorphata</taxon>
        <taxon>Eupercaria</taxon>
        <taxon>Perciformes</taxon>
        <taxon>Cottioidei</taxon>
        <taxon>Cottales</taxon>
        <taxon>Liparidae</taxon>
        <taxon>Liparis</taxon>
    </lineage>
</organism>
<dbReference type="Proteomes" id="UP000314294">
    <property type="component" value="Unassembled WGS sequence"/>
</dbReference>
<name>A0A4Z2ITC6_9TELE</name>
<gene>
    <name evidence="1" type="ORF">EYF80_008663</name>
</gene>
<evidence type="ECO:0000313" key="2">
    <source>
        <dbReference type="Proteomes" id="UP000314294"/>
    </source>
</evidence>
<evidence type="ECO:0000313" key="1">
    <source>
        <dbReference type="EMBL" id="TNN81007.1"/>
    </source>
</evidence>
<sequence>MFLINVTSRDIKASPCGPGAAVTPPAAAGLRAAVELRRSRGPPRGGPAPLTAASGRREAKASLRCPFCYWEFTRARLTQ</sequence>
<keyword evidence="2" id="KW-1185">Reference proteome</keyword>
<accession>A0A4Z2ITC6</accession>
<comment type="caution">
    <text evidence="1">The sequence shown here is derived from an EMBL/GenBank/DDBJ whole genome shotgun (WGS) entry which is preliminary data.</text>
</comment>
<dbReference type="EMBL" id="SRLO01000049">
    <property type="protein sequence ID" value="TNN81007.1"/>
    <property type="molecule type" value="Genomic_DNA"/>
</dbReference>
<dbReference type="AlphaFoldDB" id="A0A4Z2ITC6"/>
<reference evidence="1 2" key="1">
    <citation type="submission" date="2019-03" db="EMBL/GenBank/DDBJ databases">
        <title>First draft genome of Liparis tanakae, snailfish: a comprehensive survey of snailfish specific genes.</title>
        <authorList>
            <person name="Kim W."/>
            <person name="Song I."/>
            <person name="Jeong J.-H."/>
            <person name="Kim D."/>
            <person name="Kim S."/>
            <person name="Ryu S."/>
            <person name="Song J.Y."/>
            <person name="Lee S.K."/>
        </authorList>
    </citation>
    <scope>NUCLEOTIDE SEQUENCE [LARGE SCALE GENOMIC DNA]</scope>
    <source>
        <tissue evidence="1">Muscle</tissue>
    </source>
</reference>
<proteinExistence type="predicted"/>
<protein>
    <submittedName>
        <fullName evidence="1">Uncharacterized protein</fullName>
    </submittedName>
</protein>